<feature type="domain" description="Filamentous haemagglutinin FhaB/tRNA nuclease CdiA-like TPS" evidence="2">
    <location>
        <begin position="47"/>
        <end position="168"/>
    </location>
</feature>
<reference evidence="4" key="1">
    <citation type="submission" date="2016-10" db="EMBL/GenBank/DDBJ databases">
        <authorList>
            <person name="Varghese N."/>
            <person name="Submissions S."/>
        </authorList>
    </citation>
    <scope>NUCLEOTIDE SEQUENCE [LARGE SCALE GENOMIC DNA]</scope>
    <source>
        <strain evidence="4">JCM 18195</strain>
    </source>
</reference>
<dbReference type="SMART" id="SM00912">
    <property type="entry name" value="Haemagg_act"/>
    <property type="match status" value="1"/>
</dbReference>
<dbReference type="NCBIfam" id="TIGR01731">
    <property type="entry name" value="fil_hemag_20aa"/>
    <property type="match status" value="38"/>
</dbReference>
<protein>
    <submittedName>
        <fullName evidence="3">Filamentous hemagglutinin</fullName>
    </submittedName>
</protein>
<dbReference type="Pfam" id="PF15644">
    <property type="entry name" value="Gln_amidase"/>
    <property type="match status" value="1"/>
</dbReference>
<dbReference type="InterPro" id="IPR008619">
    <property type="entry name" value="Filamentous_hemagglutn_rpt"/>
</dbReference>
<evidence type="ECO:0000313" key="4">
    <source>
        <dbReference type="Proteomes" id="UP000243084"/>
    </source>
</evidence>
<dbReference type="InterPro" id="IPR008638">
    <property type="entry name" value="FhaB/CdiA-like_TPS"/>
</dbReference>
<feature type="signal peptide" evidence="1">
    <location>
        <begin position="1"/>
        <end position="28"/>
    </location>
</feature>
<proteinExistence type="predicted"/>
<dbReference type="SUPFAM" id="SSF51126">
    <property type="entry name" value="Pectin lyase-like"/>
    <property type="match status" value="1"/>
</dbReference>
<dbReference type="InterPro" id="IPR010069">
    <property type="entry name" value="CdiA_FHA1_rpt"/>
</dbReference>
<dbReference type="Pfam" id="PF05860">
    <property type="entry name" value="TPS"/>
    <property type="match status" value="1"/>
</dbReference>
<dbReference type="NCBIfam" id="TIGR01901">
    <property type="entry name" value="adhes_NPXG"/>
    <property type="match status" value="1"/>
</dbReference>
<gene>
    <name evidence="3" type="ORF">SAMN05216229_105257</name>
</gene>
<dbReference type="InterPro" id="IPR012334">
    <property type="entry name" value="Pectin_lyas_fold"/>
</dbReference>
<dbReference type="Pfam" id="PF05594">
    <property type="entry name" value="Fil_haemagg"/>
    <property type="match status" value="16"/>
</dbReference>
<dbReference type="GO" id="GO:0003824">
    <property type="term" value="F:catalytic activity"/>
    <property type="evidence" value="ECO:0007669"/>
    <property type="project" value="UniProtKB-ARBA"/>
</dbReference>
<feature type="chain" id="PRO_5017344081" evidence="1">
    <location>
        <begin position="29"/>
        <end position="3388"/>
    </location>
</feature>
<dbReference type="Pfam" id="PF13332">
    <property type="entry name" value="Fil_haemagg_2"/>
    <property type="match status" value="3"/>
</dbReference>
<keyword evidence="4" id="KW-1185">Reference proteome</keyword>
<dbReference type="InterPro" id="IPR028908">
    <property type="entry name" value="Tox-PL_dom"/>
</dbReference>
<name>A0A1I5T3I1_9GAMM</name>
<organism evidence="3 4">
    <name type="scientific">Geopseudomonas sagittaria</name>
    <dbReference type="NCBI Taxonomy" id="1135990"/>
    <lineage>
        <taxon>Bacteria</taxon>
        <taxon>Pseudomonadati</taxon>
        <taxon>Pseudomonadota</taxon>
        <taxon>Gammaproteobacteria</taxon>
        <taxon>Pseudomonadales</taxon>
        <taxon>Pseudomonadaceae</taxon>
        <taxon>Geopseudomonas</taxon>
    </lineage>
</organism>
<evidence type="ECO:0000313" key="3">
    <source>
        <dbReference type="EMBL" id="SFP77614.1"/>
    </source>
</evidence>
<keyword evidence="1" id="KW-0732">Signal</keyword>
<evidence type="ECO:0000259" key="2">
    <source>
        <dbReference type="SMART" id="SM00912"/>
    </source>
</evidence>
<sequence length="3388" mass="344391">MDVRRPLFQAIASALAGILFLNPIVACAAQLAVDQAAGGNTSIGAAGNGVPVVNIATPTGAGLSHNKFSDYNVGQQGLILNNATAKTQATQLGGIIIGNPNLKGAAATRILNEVTGGSPSQLKGYTEVAGQGAHVIVANPHGITCNGCGFINTPRATLSTGKPILNGERLDHYDVDGGEIVIEGAGLNASNIDQFELITRSAKINADLYANRLNIVAGRNQVDAETLAASAKADDGSPKPQLAIDSSALGGMYAGAIRLVGTEAGVGVKLAGNMAASAGDIRIDASGKLSLAQTAASRDIRLDAQSIDLSGKAYAGGSVDAQAAETLSLAKGQSLAARERIALKGGQLDNQGLIEAGVNADNSRNLIGDVQLAGGGLRNSGSVVASRALSAVLSGQVDNRAGTLSSKANTTVAAAGLNNGGDGRVLAQGSLTVAVAELDNRTGLIASGKDLSVTATTSLSNQAGEISSQAVATLDGGNLDNRGGLIAAGSALALTAGNLDNSDTGTLSSQGGLTATVTGKLDNHGEGALLSQGKLTLVAENIDNRQGGLIAATQGLDIQASNSLHNSGGEVSTPGAAVIRVLAKDGQPAALLDNSGAGLVIGDQGLELTVQRLLNNARGVLAGRDSLVLIGDSLDNSAGGTLSSQTALSVALTGALANREQGALISGGSLTVGAKSLDNSADGLLSSKGALSVNKGSLDNRGGTLLSDRQLTISNSSLDNSAGGVISAKQVLTIGTGQLDNHHEGLISSGAGLTIASAQLNNHDRGLIAGKGAVQVSASGLDQHNSGELISETALTLDLKGGTLNNSDQGLIATPGALLLNNLGLVDNSAGGEISSAQGFLLKAGELDNRAGRIISSQDLQLQITGVLLNNLKGALSAAKLTVKAASLDNSGAGVLASKGDLGVTLGGKLDNHDQGLISAGQALTVTSASLDNSNKGLLASGGSLTLTTGAVDNQGGSLASQASLNATSAGLDNRGGTLSSQQAFTLTATDVDNRDGGLITSAAGLILSADSLDSSRDAADNGGEVSAKQDLVLAVKKLIQRQGRLIGEAGVSLDLLGGDLDNRGGLLFANGPLTFANLRKLDNRDAGEVSSNQSYSLNAAAIDNGEKGRLISADSLILALGSGTLRNAGEGLVSGWKGLTVNAGNLDNSGAGTLSSRDGTLAVTLSGSEQVLNNSGQGALVSKGSLDVRAKTLNNSGEGILSSAGDLGLILDGKLDNHDGGLIDSQGALTVTAGEVDNQGGQIGSQLAGSLTAASLDNSAGQLSSAAALTLNLTGELLNTRQAQLASAGPLVLKADAIDNRGGSLISQGLLNLAGSSLNNANGGTLAARNAVDIMLSGALTNSADGLIHSEQGTLDIQAQSLGNVGGTLHSQGDLSLSLSGTLDNQNGRIESQVGNLHLKESSAVVNSGGVLASLNGWLELVSAGLFDNDAGTAQAQSVKITAKGVDNRAGHLSALSGDTEIIATEATVNNQGGGLYADGLLKVTAGDFSNQGAQAGQGGKVAAGAIDFGLSGILSNSFGLIESDSTLSLTAASFNNGSGSLRSLGTTGTTLISGGLLDNRSGLIETANTTLQLDVSGLENAGGLIRHVGTGTFDLSAANIMAAGGTLSTNGLLDITANSWVNSSVLQAGRLTLNVGTFTQTASGQLLASQSLSGTGGTWTNHGLLASDGSLSLALSDGYSGNGQVTSLGNLSLSAASIDLPTSARISGGGLTTLTSTGLLSNRGKLTSADDLTVRAANLNNYGTLGSAQQLRLYAPTLRNENGLIFSGGNMALRVDNFTNKYADVYSLGALSIAKDDQLARAGVVENISATLESAGDMLINAQRLDNRTDVYSLGRELISGFIAVRCYDCSGDHYYVDYIAREFYQSSVLEDSPSAFITAGGNFNFTGGDLVNRQSSISAAGNITVHATNFSNIGAVGGSIERTRTYYTGRVTDGTVDRFVTNYAMPYNQRNNPDFPNVFYAVSATGEIRLGIASVETNYYDGWDEIVIADSITKDYVWIPTGYPWSGNLPSSQYDPNNLLQLPSALNQYQLVSDVETASDGGAVRSAIVQAGGNVSIQASQSLENSVIRQDYQPVGGGSRVGDTAALGTGKTTVVQLNSQLPPDLQQQQINPLTLPGFTLPQGENGLFRLNGQNAAASVASGALGATGDSTLASSSVTVGAGQTAQGPAMTSGSAWSLQSGQSPIGVTPINAAALAVNGIQSQPGSHNYLIETNPELTNLRQFLGSDYLLGQLGYDPDQAQKRLGDGLYEQRLIREAVVARTGQRYLAGMTSDEALFKYLMDNAIAYKDSLNLSLGVTLTAAQVAALTHDIVWLEEHEVNGEKVLVPVLYLAQTEGRLAANGALIQGRDVTLISGGDLLNQGTLRASDSLTATAGNIVNSGLLEASQRLQLLATESIRNAQGGIIAGRDVSLTALSGDVINERSVTRHEVNFGNRHSIRDFVDSAARIEAANSLSIHAGRDVANLGGVLDSRGDLAISAGRDLTIAAVEERVSQARGSHYLDERVTQHGALVSAGGDIDIGAGRDLAVIASRVQTEGDVALSAGNDVLIASAANESHYLSKSKKVIRQKDQVRQQSSEILAGGDVAISASNDLLLSASKVQAGDEAYLVAGENLALLSAEDYDYSLYQKKSKGSFGRKSFRRDEVTDVKAVGSEISTGGDLTLLSGGDQTYQAARLDSGNDLTLASGGAISFEGVKDLKQESHEKSKSSLAWQSAKGKGNTDETLRQSQLIAQGDLVIQAVEGLKIDLKQVNQQSVSQTIDAMVQVDPKLAWLKEAEARGDVDWRKVKEVHDSFKYSNSGLGAGAQLVIAIVVAYFTAGAASGLVASGASAAGASAGGAWAAGTSASLAGWANAAATAALTSMASNTAISTINNRGNLGAVVDDVTASDALRGYAVAGMTAGLTNGLYDGWVGTETGTAGAIQNGGKVLAEGGLSTLEGIGRFSGNQLLQNGTSTVLDRALGGDSSFSDALRSSLANTFAAAGFNLIGDQTAPEKWDLKDGSLAKIGMHAVMGGLAAEAAGGDFKAGALAAGANEALVDALAQQYGEMDTEQKKSLLVMNSQVIGVLATAAQGGDEQDLQTGAWVAGSATQYNYLDHEQQEALAKQIDATCKGEIECIQRELSHAKPLADSQNGFGPAEQMQFDQARDVLSDKLLANCQSDFCKTFTLIEMQRAGLNCGAISCLREAAGATLKSQYLNQGQWVKLALDAVSDGAVIAGALGPILTAPKAVSGAVAVVDDAAVVGAKATGVADQTAGSIKNVNPGYPEAGRTHNCVNCSIATDATLAGNPASALPINHTKGVPLSVLEKQFSSKFGPITAPENIAQQMASSGNGARGIVFGSYGPGQPGHVFNVVNQSGVVRFLDGQTGKPANLSNFKTLQLLRTN</sequence>
<accession>A0A1I5T3I1</accession>
<dbReference type="Proteomes" id="UP000243084">
    <property type="component" value="Unassembled WGS sequence"/>
</dbReference>
<dbReference type="InterPro" id="IPR025157">
    <property type="entry name" value="Hemagglutinin_rpt"/>
</dbReference>
<dbReference type="EMBL" id="FOXM01000005">
    <property type="protein sequence ID" value="SFP77614.1"/>
    <property type="molecule type" value="Genomic_DNA"/>
</dbReference>
<dbReference type="OrthoDB" id="2664633at2"/>
<dbReference type="RefSeq" id="WP_092430345.1">
    <property type="nucleotide sequence ID" value="NZ_FOXM01000005.1"/>
</dbReference>
<dbReference type="InterPro" id="IPR011050">
    <property type="entry name" value="Pectin_lyase_fold/virulence"/>
</dbReference>
<dbReference type="Gene3D" id="2.160.20.10">
    <property type="entry name" value="Single-stranded right-handed beta-helix, Pectin lyase-like"/>
    <property type="match status" value="1"/>
</dbReference>
<evidence type="ECO:0000256" key="1">
    <source>
        <dbReference type="SAM" id="SignalP"/>
    </source>
</evidence>